<feature type="transmembrane region" description="Helical" evidence="1">
    <location>
        <begin position="136"/>
        <end position="155"/>
    </location>
</feature>
<gene>
    <name evidence="2" type="ORF">H4W79_004870</name>
</gene>
<keyword evidence="1" id="KW-0812">Transmembrane</keyword>
<reference evidence="2 3" key="1">
    <citation type="submission" date="2020-10" db="EMBL/GenBank/DDBJ databases">
        <title>Sequencing the genomes of 1000 actinobacteria strains.</title>
        <authorList>
            <person name="Klenk H.-P."/>
        </authorList>
    </citation>
    <scope>NUCLEOTIDE SEQUENCE [LARGE SCALE GENOMIC DNA]</scope>
    <source>
        <strain evidence="2 3">DSM 45157</strain>
    </source>
</reference>
<evidence type="ECO:0000313" key="3">
    <source>
        <dbReference type="Proteomes" id="UP000598217"/>
    </source>
</evidence>
<keyword evidence="3" id="KW-1185">Reference proteome</keyword>
<proteinExistence type="predicted"/>
<keyword evidence="1" id="KW-1133">Transmembrane helix</keyword>
<evidence type="ECO:0000256" key="1">
    <source>
        <dbReference type="SAM" id="Phobius"/>
    </source>
</evidence>
<accession>A0ABR9HNQ2</accession>
<organism evidence="2 3">
    <name type="scientific">Nocardiopsis terrae</name>
    <dbReference type="NCBI Taxonomy" id="372655"/>
    <lineage>
        <taxon>Bacteria</taxon>
        <taxon>Bacillati</taxon>
        <taxon>Actinomycetota</taxon>
        <taxon>Actinomycetes</taxon>
        <taxon>Streptosporangiales</taxon>
        <taxon>Nocardiopsidaceae</taxon>
        <taxon>Nocardiopsis</taxon>
    </lineage>
</organism>
<dbReference type="RefSeq" id="WP_191267807.1">
    <property type="nucleotide sequence ID" value="NZ_BMXJ01000001.1"/>
</dbReference>
<comment type="caution">
    <text evidence="2">The sequence shown here is derived from an EMBL/GenBank/DDBJ whole genome shotgun (WGS) entry which is preliminary data.</text>
</comment>
<keyword evidence="1" id="KW-0472">Membrane</keyword>
<feature type="transmembrane region" description="Helical" evidence="1">
    <location>
        <begin position="84"/>
        <end position="103"/>
    </location>
</feature>
<dbReference type="EMBL" id="JADBDY010000001">
    <property type="protein sequence ID" value="MBE1460656.1"/>
    <property type="molecule type" value="Genomic_DNA"/>
</dbReference>
<sequence length="195" mass="20184">MLARFSGFFVGSVFGLAFVLINSGPPLPPVVSLALRALAVTVAVAIVVLALLAMRRDGRNTGGSANEPGEGPVAPRFGALFRTVTLVEFALILGGVAALNSFGAPSQAGVAWVAFIVGLHFFPLGLAWRQREILHLAWYATALGAIGLVMVFAGYPDWVPLVSGVVTGAGMLLGALTALVLMHREAAAPTPERPA</sequence>
<name>A0ABR9HNQ2_9ACTN</name>
<evidence type="ECO:0000313" key="2">
    <source>
        <dbReference type="EMBL" id="MBE1460656.1"/>
    </source>
</evidence>
<feature type="transmembrane region" description="Helical" evidence="1">
    <location>
        <begin position="161"/>
        <end position="181"/>
    </location>
</feature>
<dbReference type="Proteomes" id="UP000598217">
    <property type="component" value="Unassembled WGS sequence"/>
</dbReference>
<feature type="transmembrane region" description="Helical" evidence="1">
    <location>
        <begin position="109"/>
        <end position="129"/>
    </location>
</feature>
<protein>
    <submittedName>
        <fullName evidence="2">Uncharacterized protein</fullName>
    </submittedName>
</protein>
<feature type="transmembrane region" description="Helical" evidence="1">
    <location>
        <begin position="33"/>
        <end position="54"/>
    </location>
</feature>